<organism evidence="2 3">
    <name type="scientific">Streptomyces anatolicus</name>
    <dbReference type="NCBI Taxonomy" id="2675858"/>
    <lineage>
        <taxon>Bacteria</taxon>
        <taxon>Bacillati</taxon>
        <taxon>Actinomycetota</taxon>
        <taxon>Actinomycetes</taxon>
        <taxon>Kitasatosporales</taxon>
        <taxon>Streptomycetaceae</taxon>
        <taxon>Streptomyces</taxon>
    </lineage>
</organism>
<accession>A0ABS6YRM7</accession>
<dbReference type="EMBL" id="WMBF01000267">
    <property type="protein sequence ID" value="MBW5424098.1"/>
    <property type="molecule type" value="Genomic_DNA"/>
</dbReference>
<name>A0ABS6YRM7_9ACTN</name>
<evidence type="ECO:0000313" key="3">
    <source>
        <dbReference type="Proteomes" id="UP001197114"/>
    </source>
</evidence>
<comment type="caution">
    <text evidence="2">The sequence shown here is derived from an EMBL/GenBank/DDBJ whole genome shotgun (WGS) entry which is preliminary data.</text>
</comment>
<reference evidence="2 3" key="1">
    <citation type="submission" date="2019-11" db="EMBL/GenBank/DDBJ databases">
        <authorList>
            <person name="Ay H."/>
        </authorList>
    </citation>
    <scope>NUCLEOTIDE SEQUENCE [LARGE SCALE GENOMIC DNA]</scope>
    <source>
        <strain evidence="2 3">BG9H</strain>
    </source>
</reference>
<feature type="compositionally biased region" description="Low complexity" evidence="1">
    <location>
        <begin position="87"/>
        <end position="109"/>
    </location>
</feature>
<dbReference type="NCBIfam" id="NF038044">
    <property type="entry name" value="act_def_assoc_B"/>
    <property type="match status" value="1"/>
</dbReference>
<feature type="compositionally biased region" description="Low complexity" evidence="1">
    <location>
        <begin position="117"/>
        <end position="142"/>
    </location>
</feature>
<protein>
    <recommendedName>
        <fullName evidence="4">Mycofactocin biosynthesis chaperone MftB</fullName>
    </recommendedName>
</protein>
<dbReference type="RefSeq" id="WP_219690562.1">
    <property type="nucleotide sequence ID" value="NZ_WMBF01000267.1"/>
</dbReference>
<evidence type="ECO:0008006" key="4">
    <source>
        <dbReference type="Google" id="ProtNLM"/>
    </source>
</evidence>
<evidence type="ECO:0000256" key="1">
    <source>
        <dbReference type="SAM" id="MobiDB-lite"/>
    </source>
</evidence>
<sequence>MTPPSVSRPDRPRLAPQVRYTPLPFGGAVLVHAPTLRVTECGEQEARVIERLLSHGLPGPGTGHAGEAVRRMSRELVAAGWFEAVPATEPSATTPAPTAAEPSAASPAHTADEPSDTTPARTAAEPSATPPARTAAPDTHRR</sequence>
<dbReference type="Proteomes" id="UP001197114">
    <property type="component" value="Unassembled WGS sequence"/>
</dbReference>
<feature type="region of interest" description="Disordered" evidence="1">
    <location>
        <begin position="87"/>
        <end position="142"/>
    </location>
</feature>
<keyword evidence="3" id="KW-1185">Reference proteome</keyword>
<evidence type="ECO:0000313" key="2">
    <source>
        <dbReference type="EMBL" id="MBW5424098.1"/>
    </source>
</evidence>
<proteinExistence type="predicted"/>
<gene>
    <name evidence="2" type="ORF">GKQ77_21440</name>
</gene>